<protein>
    <submittedName>
        <fullName evidence="11">Germination protein, Ger(X)C family</fullName>
    </submittedName>
</protein>
<dbReference type="GO" id="GO:0016020">
    <property type="term" value="C:membrane"/>
    <property type="evidence" value="ECO:0007669"/>
    <property type="project" value="UniProtKB-SubCell"/>
</dbReference>
<keyword evidence="7" id="KW-0449">Lipoprotein</keyword>
<dbReference type="AlphaFoldDB" id="A0A1M5JSJ6"/>
<evidence type="ECO:0000313" key="11">
    <source>
        <dbReference type="EMBL" id="SHG43249.1"/>
    </source>
</evidence>
<comment type="similarity">
    <text evidence="2">Belongs to the GerABKC lipoprotein family.</text>
</comment>
<evidence type="ECO:0000256" key="4">
    <source>
        <dbReference type="ARBA" id="ARBA00022729"/>
    </source>
</evidence>
<dbReference type="Proteomes" id="UP000242329">
    <property type="component" value="Unassembled WGS sequence"/>
</dbReference>
<dbReference type="STRING" id="1123382.SAMN02745221_00202"/>
<feature type="chain" id="PRO_5038663382" evidence="8">
    <location>
        <begin position="21"/>
        <end position="387"/>
    </location>
</feature>
<name>A0A1M5JSJ6_9FIRM</name>
<feature type="domain" description="Spore germination GerAC-like C-terminal" evidence="9">
    <location>
        <begin position="210"/>
        <end position="375"/>
    </location>
</feature>
<evidence type="ECO:0000256" key="5">
    <source>
        <dbReference type="ARBA" id="ARBA00023136"/>
    </source>
</evidence>
<dbReference type="Pfam" id="PF05504">
    <property type="entry name" value="Spore_GerAC"/>
    <property type="match status" value="1"/>
</dbReference>
<dbReference type="InterPro" id="IPR046953">
    <property type="entry name" value="Spore_GerAC-like_C"/>
</dbReference>
<keyword evidence="6" id="KW-0564">Palmitate</keyword>
<keyword evidence="4 8" id="KW-0732">Signal</keyword>
<dbReference type="InterPro" id="IPR057336">
    <property type="entry name" value="GerAC_N"/>
</dbReference>
<evidence type="ECO:0000256" key="1">
    <source>
        <dbReference type="ARBA" id="ARBA00004635"/>
    </source>
</evidence>
<dbReference type="PANTHER" id="PTHR35789">
    <property type="entry name" value="SPORE GERMINATION PROTEIN B3"/>
    <property type="match status" value="1"/>
</dbReference>
<dbReference type="Gene3D" id="6.20.190.10">
    <property type="entry name" value="Nutrient germinant receptor protein C, domain 1"/>
    <property type="match status" value="1"/>
</dbReference>
<keyword evidence="3" id="KW-0309">Germination</keyword>
<evidence type="ECO:0000256" key="7">
    <source>
        <dbReference type="ARBA" id="ARBA00023288"/>
    </source>
</evidence>
<comment type="subcellular location">
    <subcellularLocation>
        <location evidence="1">Membrane</location>
        <topology evidence="1">Lipid-anchor</topology>
    </subcellularLocation>
</comment>
<feature type="domain" description="Spore germination protein N-terminal" evidence="10">
    <location>
        <begin position="23"/>
        <end position="196"/>
    </location>
</feature>
<organism evidence="11 12">
    <name type="scientific">Thermosyntropha lipolytica DSM 11003</name>
    <dbReference type="NCBI Taxonomy" id="1123382"/>
    <lineage>
        <taxon>Bacteria</taxon>
        <taxon>Bacillati</taxon>
        <taxon>Bacillota</taxon>
        <taxon>Clostridia</taxon>
        <taxon>Eubacteriales</taxon>
        <taxon>Syntrophomonadaceae</taxon>
        <taxon>Thermosyntropha</taxon>
    </lineage>
</organism>
<sequence>MPKKLSFFIIILFFSSLLSGCYDRIETTQTAICAGIGIDSNEEGSLDFTVQLNKPVEPQKPISFTQQVENISTQGESITEGARRVMLMVPRLPLWSHADVLIIGGELAHRGLGGIADFFARNRNVRHDVIVLISPYDKPEQIFQSSCPLSLCSSRGIMKILEFQETMLGSYTRMDMLHFLSRLATPGIDPIAPQVVITKDIKGNNILTIEGMAVFNGDKMTGSLDEKESRGYRFLLPEKPQGGIITLKSPFAGCRSIDLEITRFKSSIKPVKKDAQIIISLKTEAELNILGIQGKEEILTPEKIAVLEKEVIKQITGDITACVEKAQKLNSDILGFGLAVYRYMPEEWEKIGTNWKEVYPEIDYEVEVQAKIKNTYLIHKVYQPQEQ</sequence>
<keyword evidence="12" id="KW-1185">Reference proteome</keyword>
<dbReference type="RefSeq" id="WP_073089055.1">
    <property type="nucleotide sequence ID" value="NZ_FQWY01000003.1"/>
</dbReference>
<dbReference type="GO" id="GO:0009847">
    <property type="term" value="P:spore germination"/>
    <property type="evidence" value="ECO:0007669"/>
    <property type="project" value="InterPro"/>
</dbReference>
<dbReference type="Pfam" id="PF25198">
    <property type="entry name" value="Spore_GerAC_N"/>
    <property type="match status" value="1"/>
</dbReference>
<keyword evidence="5" id="KW-0472">Membrane</keyword>
<dbReference type="OrthoDB" id="9816067at2"/>
<proteinExistence type="inferred from homology"/>
<feature type="signal peptide" evidence="8">
    <location>
        <begin position="1"/>
        <end position="20"/>
    </location>
</feature>
<evidence type="ECO:0000256" key="2">
    <source>
        <dbReference type="ARBA" id="ARBA00007886"/>
    </source>
</evidence>
<dbReference type="PROSITE" id="PS51257">
    <property type="entry name" value="PROKAR_LIPOPROTEIN"/>
    <property type="match status" value="1"/>
</dbReference>
<accession>A0A1M5JSJ6</accession>
<reference evidence="12" key="1">
    <citation type="submission" date="2016-11" db="EMBL/GenBank/DDBJ databases">
        <authorList>
            <person name="Varghese N."/>
            <person name="Submissions S."/>
        </authorList>
    </citation>
    <scope>NUCLEOTIDE SEQUENCE [LARGE SCALE GENOMIC DNA]</scope>
    <source>
        <strain evidence="12">DSM 11003</strain>
    </source>
</reference>
<evidence type="ECO:0000313" key="12">
    <source>
        <dbReference type="Proteomes" id="UP000242329"/>
    </source>
</evidence>
<evidence type="ECO:0000256" key="3">
    <source>
        <dbReference type="ARBA" id="ARBA00022544"/>
    </source>
</evidence>
<evidence type="ECO:0000256" key="8">
    <source>
        <dbReference type="SAM" id="SignalP"/>
    </source>
</evidence>
<gene>
    <name evidence="11" type="ORF">SAMN02745221_00202</name>
</gene>
<dbReference type="EMBL" id="FQWY01000003">
    <property type="protein sequence ID" value="SHG43249.1"/>
    <property type="molecule type" value="Genomic_DNA"/>
</dbReference>
<dbReference type="NCBIfam" id="TIGR02887">
    <property type="entry name" value="spore_ger_x_C"/>
    <property type="match status" value="1"/>
</dbReference>
<dbReference type="PANTHER" id="PTHR35789:SF1">
    <property type="entry name" value="SPORE GERMINATION PROTEIN B3"/>
    <property type="match status" value="1"/>
</dbReference>
<evidence type="ECO:0000259" key="10">
    <source>
        <dbReference type="Pfam" id="PF25198"/>
    </source>
</evidence>
<dbReference type="Gene3D" id="3.30.300.210">
    <property type="entry name" value="Nutrient germinant receptor protein C, domain 3"/>
    <property type="match status" value="1"/>
</dbReference>
<evidence type="ECO:0000256" key="6">
    <source>
        <dbReference type="ARBA" id="ARBA00023139"/>
    </source>
</evidence>
<dbReference type="InterPro" id="IPR008844">
    <property type="entry name" value="Spore_GerAC-like"/>
</dbReference>
<evidence type="ECO:0000259" key="9">
    <source>
        <dbReference type="Pfam" id="PF05504"/>
    </source>
</evidence>
<dbReference type="InterPro" id="IPR038501">
    <property type="entry name" value="Spore_GerAC_C_sf"/>
</dbReference>